<name>A0ACA9K5E0_9GLOM</name>
<reference evidence="1" key="1">
    <citation type="submission" date="2021-06" db="EMBL/GenBank/DDBJ databases">
        <authorList>
            <person name="Kallberg Y."/>
            <person name="Tangrot J."/>
            <person name="Rosling A."/>
        </authorList>
    </citation>
    <scope>NUCLEOTIDE SEQUENCE</scope>
    <source>
        <strain evidence="1">CL356</strain>
    </source>
</reference>
<proteinExistence type="predicted"/>
<dbReference type="Proteomes" id="UP000789525">
    <property type="component" value="Unassembled WGS sequence"/>
</dbReference>
<evidence type="ECO:0000313" key="1">
    <source>
        <dbReference type="EMBL" id="CAG8453568.1"/>
    </source>
</evidence>
<protein>
    <submittedName>
        <fullName evidence="1">10303_t:CDS:1</fullName>
    </submittedName>
</protein>
<gene>
    <name evidence="1" type="ORF">ACOLOM_LOCUS865</name>
</gene>
<organism evidence="1 2">
    <name type="scientific">Acaulospora colombiana</name>
    <dbReference type="NCBI Taxonomy" id="27376"/>
    <lineage>
        <taxon>Eukaryota</taxon>
        <taxon>Fungi</taxon>
        <taxon>Fungi incertae sedis</taxon>
        <taxon>Mucoromycota</taxon>
        <taxon>Glomeromycotina</taxon>
        <taxon>Glomeromycetes</taxon>
        <taxon>Diversisporales</taxon>
        <taxon>Acaulosporaceae</taxon>
        <taxon>Acaulospora</taxon>
    </lineage>
</organism>
<keyword evidence="2" id="KW-1185">Reference proteome</keyword>
<sequence>NIQRYLNNNTPDIVIEEKLARIIGAIKKNGKRIDNPPINRYNTSNTHIQQYQ</sequence>
<dbReference type="EMBL" id="CAJVPT010000944">
    <property type="protein sequence ID" value="CAG8453568.1"/>
    <property type="molecule type" value="Genomic_DNA"/>
</dbReference>
<evidence type="ECO:0000313" key="2">
    <source>
        <dbReference type="Proteomes" id="UP000789525"/>
    </source>
</evidence>
<comment type="caution">
    <text evidence="1">The sequence shown here is derived from an EMBL/GenBank/DDBJ whole genome shotgun (WGS) entry which is preliminary data.</text>
</comment>
<accession>A0ACA9K5E0</accession>
<feature type="non-terminal residue" evidence="1">
    <location>
        <position position="1"/>
    </location>
</feature>